<evidence type="ECO:0000256" key="7">
    <source>
        <dbReference type="ARBA" id="ARBA00022918"/>
    </source>
</evidence>
<evidence type="ECO:0000256" key="6">
    <source>
        <dbReference type="ARBA" id="ARBA00022801"/>
    </source>
</evidence>
<dbReference type="InterPro" id="IPR043128">
    <property type="entry name" value="Rev_trsase/Diguanyl_cyclase"/>
</dbReference>
<dbReference type="GO" id="GO:0003964">
    <property type="term" value="F:RNA-directed DNA polymerase activity"/>
    <property type="evidence" value="ECO:0007669"/>
    <property type="project" value="UniProtKB-KW"/>
</dbReference>
<dbReference type="Pfam" id="PF00665">
    <property type="entry name" value="rve"/>
    <property type="match status" value="1"/>
</dbReference>
<dbReference type="FunFam" id="3.30.70.270:FF:000020">
    <property type="entry name" value="Transposon Tf2-6 polyprotein-like Protein"/>
    <property type="match status" value="1"/>
</dbReference>
<dbReference type="EC" id="2.7.7.49" evidence="1"/>
<keyword evidence="5" id="KW-0255">Endonuclease</keyword>
<dbReference type="PROSITE" id="PS50158">
    <property type="entry name" value="ZF_CCHC"/>
    <property type="match status" value="1"/>
</dbReference>
<name>A0A816YC53_9BILA</name>
<dbReference type="SUPFAM" id="SSF57756">
    <property type="entry name" value="Retrovirus zinc finger-like domains"/>
    <property type="match status" value="1"/>
</dbReference>
<dbReference type="Gene3D" id="1.10.340.70">
    <property type="match status" value="1"/>
</dbReference>
<dbReference type="SUPFAM" id="SSF56672">
    <property type="entry name" value="DNA/RNA polymerases"/>
    <property type="match status" value="1"/>
</dbReference>
<proteinExistence type="predicted"/>
<dbReference type="InterPro" id="IPR021109">
    <property type="entry name" value="Peptidase_aspartic_dom_sf"/>
</dbReference>
<dbReference type="Gene3D" id="2.40.70.10">
    <property type="entry name" value="Acid Proteases"/>
    <property type="match status" value="1"/>
</dbReference>
<evidence type="ECO:0000256" key="8">
    <source>
        <dbReference type="PROSITE-ProRule" id="PRU00047"/>
    </source>
</evidence>
<dbReference type="FunFam" id="3.30.420.10:FF:000032">
    <property type="entry name" value="Retrovirus-related Pol polyprotein from transposon 297-like Protein"/>
    <property type="match status" value="1"/>
</dbReference>
<feature type="domain" description="Integrase catalytic" evidence="11">
    <location>
        <begin position="1239"/>
        <end position="1402"/>
    </location>
</feature>
<dbReference type="PROSITE" id="PS00141">
    <property type="entry name" value="ASP_PROTEASE"/>
    <property type="match status" value="1"/>
</dbReference>
<keyword evidence="7" id="KW-0695">RNA-directed DNA polymerase</keyword>
<dbReference type="InterPro" id="IPR043502">
    <property type="entry name" value="DNA/RNA_pol_sf"/>
</dbReference>
<gene>
    <name evidence="12" type="ORF">MBJ925_LOCUS32691</name>
</gene>
<dbReference type="PROSITE" id="PS50994">
    <property type="entry name" value="INTEGRASE"/>
    <property type="match status" value="1"/>
</dbReference>
<dbReference type="Gene3D" id="3.10.10.10">
    <property type="entry name" value="HIV Type 1 Reverse Transcriptase, subunit A, domain 1"/>
    <property type="match status" value="1"/>
</dbReference>
<dbReference type="GO" id="GO:0015074">
    <property type="term" value="P:DNA integration"/>
    <property type="evidence" value="ECO:0007669"/>
    <property type="project" value="InterPro"/>
</dbReference>
<keyword evidence="3" id="KW-0548">Nucleotidyltransferase</keyword>
<dbReference type="InterPro" id="IPR041588">
    <property type="entry name" value="Integrase_H2C2"/>
</dbReference>
<dbReference type="InterPro" id="IPR001878">
    <property type="entry name" value="Znf_CCHC"/>
</dbReference>
<keyword evidence="8" id="KW-0862">Zinc</keyword>
<dbReference type="InterPro" id="IPR001969">
    <property type="entry name" value="Aspartic_peptidase_AS"/>
</dbReference>
<keyword evidence="8" id="KW-0479">Metal-binding</keyword>
<evidence type="ECO:0000259" key="10">
    <source>
        <dbReference type="PROSITE" id="PS50158"/>
    </source>
</evidence>
<dbReference type="InterPro" id="IPR001584">
    <property type="entry name" value="Integrase_cat-core"/>
</dbReference>
<dbReference type="GO" id="GO:0006508">
    <property type="term" value="P:proteolysis"/>
    <property type="evidence" value="ECO:0007669"/>
    <property type="project" value="InterPro"/>
</dbReference>
<dbReference type="InterPro" id="IPR041373">
    <property type="entry name" value="RT_RNaseH"/>
</dbReference>
<feature type="domain" description="CCHC-type" evidence="10">
    <location>
        <begin position="300"/>
        <end position="315"/>
    </location>
</feature>
<dbReference type="Pfam" id="PF00078">
    <property type="entry name" value="RVT_1"/>
    <property type="match status" value="1"/>
</dbReference>
<dbReference type="SUPFAM" id="SSF53098">
    <property type="entry name" value="Ribonuclease H-like"/>
    <property type="match status" value="1"/>
</dbReference>
<evidence type="ECO:0000256" key="3">
    <source>
        <dbReference type="ARBA" id="ARBA00022695"/>
    </source>
</evidence>
<dbReference type="GO" id="GO:0008270">
    <property type="term" value="F:zinc ion binding"/>
    <property type="evidence" value="ECO:0007669"/>
    <property type="project" value="UniProtKB-KW"/>
</dbReference>
<dbReference type="PANTHER" id="PTHR37984">
    <property type="entry name" value="PROTEIN CBG26694"/>
    <property type="match status" value="1"/>
</dbReference>
<keyword evidence="4" id="KW-0540">Nuclease</keyword>
<dbReference type="FunFam" id="3.10.20.370:FF:000001">
    <property type="entry name" value="Retrovirus-related Pol polyprotein from transposon 17.6-like protein"/>
    <property type="match status" value="1"/>
</dbReference>
<evidence type="ECO:0000313" key="13">
    <source>
        <dbReference type="Proteomes" id="UP000663824"/>
    </source>
</evidence>
<dbReference type="SUPFAM" id="SSF50630">
    <property type="entry name" value="Acid proteases"/>
    <property type="match status" value="1"/>
</dbReference>
<feature type="region of interest" description="Disordered" evidence="9">
    <location>
        <begin position="229"/>
        <end position="268"/>
    </location>
</feature>
<dbReference type="FunFam" id="3.30.70.270:FF:000003">
    <property type="entry name" value="Transposon Ty3-G Gag-Pol polyprotein"/>
    <property type="match status" value="1"/>
</dbReference>
<sequence length="1519" mass="174045">MVTSRAHYIHLFEQEAHRLADIDFNYSYWLEVDINSIVYRPVFLSTMEEQFMNTLAKEQIRTLVKFSGADDEDVVKWLCDVDAVFDRAQLQISNKYIAVQSYLIGTAEKWFRHNKSTISDWSTFKLEIIKAYQPSLNQMLLKMKQRRQLPHESVLEYYVDKRQLCSQADPSMSSAMVIHHLTKGLKSTLIPHVIRRRPITPSDFLVMAQEEEKIQLTLNGLSYDTKHPQNIDLNDDNSDDTISMLKRPIHPSSHASNYQPRTTPPPQPLMNSKFVYDRSAHLPPRYGSPNSLTSFTSRQCYECHRFGHIAKYCPNRKNFQRVPVNNLITKVLVDTGATLSLIQEQTLKRMKHSPMISCSLKEVHTANSGFISLLGLVNLTVKINHIMTTVDAYVTHDLVCPMILGRDWIQKHHVNVDFSTNRIYIHDGNTSVPLLPVSCIEPLAMSLQNSIVIPPFHEKFISGCVPIKSLQNVIFTPNLALQRSKLVMIPHSVLHIRNYRGIISIKNNTQRPKTIPRYTRLGFISPSAEDFDMNVIPELCANVCHLSSHSLTSFSCIHCAVECSSRSDLYEHMIDCCNRHVTCTTKTINKLVEHIDNPVQRMTAYMMLHQYERLFDDSCVKGINCTPQYTINTGSHAPLAVHPRRVPHINRQIINEEVKKMLHNEIISPSNSAWASPVVIVKKHDGSPRFCIDYRQLNSITQKDVYPLPRIDDVLERLNGSHIFSKLDLRSGPDGLWQFNRLPQGLKNSPSVFQRLMNQTLGSLRWDICLAYLDDIVVYSCSFDQHLIDLSKVCQALNNSNFKLNNNKCSFFQNDISFLGHKISAAGCLPNDDNARAIIQFPTPTSSKAAHSFLQMVGFYRKFIPRFAQISSPLNKFSTKGYPFIWTDSEQSSFDQLKIMITSPAVLIFPDPGKPYIIRTDASGVGIGAVLLQEQIVNRYNITSIYKPVAFASRTLKPAETRYSTIELEVLAIWWSVTQKFHSYIEGQQFTVETDHKPLLSLMKKTYHNSRIERWMTTLQQYDMIIRHISGKENTTADALSRYPVDKPDVIDDNAPHLITSSTQTDDIFINAVTTRAMAREQQFSSNPPIQQPSKLCPPTTSATPATSSINDIQIFFDNDTLAQHQNAAPEIQRIKKSRRLHPNYVIDKYNVLFKIVKRKSGQQLHLRYLPGSLIVKVLSAYHNSTFCGAHFGVKRTFYKIRDRFYWPNMYKDIVQHISSCINCRKNKPSRRKPDGHLLSIEPPRGVWERLAMDYVGPVPESKSGNKYFLVLTDLFSKFVVTKPVPDNTSTTAARFLLYDVFMIYGVPLEIIADNGSHFTSALYESLIKLVGCCHIKTTPYNPQANGQCERHNGTLVPNLIALSNHSRSNWDEKLLPTTYNYNTSRHNSTGYTPFELMFARSPRFMFDFISPPSVPLTTDTYRKTMQQFMEHTLLAARNNNLRHQLKAKQRYDSNRSNPQYYIGQNVIIRNRSLAMNKFSSKFIGPYTIFKQVNNKTYVVQNTKNNQHTRITVQDLRSI</sequence>
<dbReference type="Gene3D" id="4.10.60.10">
    <property type="entry name" value="Zinc finger, CCHC-type"/>
    <property type="match status" value="1"/>
</dbReference>
<protein>
    <recommendedName>
        <fullName evidence="1">RNA-directed DNA polymerase</fullName>
        <ecNumber evidence="1">2.7.7.49</ecNumber>
    </recommendedName>
</protein>
<dbReference type="InterPro" id="IPR050951">
    <property type="entry name" value="Retrovirus_Pol_polyprotein"/>
</dbReference>
<accession>A0A816YC53</accession>
<dbReference type="InterPro" id="IPR012337">
    <property type="entry name" value="RNaseH-like_sf"/>
</dbReference>
<dbReference type="GO" id="GO:0003676">
    <property type="term" value="F:nucleic acid binding"/>
    <property type="evidence" value="ECO:0007669"/>
    <property type="project" value="InterPro"/>
</dbReference>
<dbReference type="Pfam" id="PF17921">
    <property type="entry name" value="Integrase_H2C2"/>
    <property type="match status" value="1"/>
</dbReference>
<dbReference type="InterPro" id="IPR000477">
    <property type="entry name" value="RT_dom"/>
</dbReference>
<reference evidence="12" key="1">
    <citation type="submission" date="2021-02" db="EMBL/GenBank/DDBJ databases">
        <authorList>
            <person name="Nowell W R."/>
        </authorList>
    </citation>
    <scope>NUCLEOTIDE SEQUENCE</scope>
</reference>
<dbReference type="Pfam" id="PF17917">
    <property type="entry name" value="RT_RNaseH"/>
    <property type="match status" value="1"/>
</dbReference>
<dbReference type="Gene3D" id="3.30.70.270">
    <property type="match status" value="2"/>
</dbReference>
<dbReference type="CDD" id="cd09274">
    <property type="entry name" value="RNase_HI_RT_Ty3"/>
    <property type="match status" value="1"/>
</dbReference>
<keyword evidence="6" id="KW-0378">Hydrolase</keyword>
<dbReference type="CDD" id="cd01647">
    <property type="entry name" value="RT_LTR"/>
    <property type="match status" value="1"/>
</dbReference>
<dbReference type="InterPro" id="IPR036397">
    <property type="entry name" value="RNaseH_sf"/>
</dbReference>
<dbReference type="PANTHER" id="PTHR37984:SF5">
    <property type="entry name" value="PROTEIN NYNRIN-LIKE"/>
    <property type="match status" value="1"/>
</dbReference>
<evidence type="ECO:0000256" key="5">
    <source>
        <dbReference type="ARBA" id="ARBA00022759"/>
    </source>
</evidence>
<dbReference type="Proteomes" id="UP000663824">
    <property type="component" value="Unassembled WGS sequence"/>
</dbReference>
<keyword evidence="8" id="KW-0863">Zinc-finger</keyword>
<dbReference type="Pfam" id="PF13975">
    <property type="entry name" value="gag-asp_proteas"/>
    <property type="match status" value="1"/>
</dbReference>
<evidence type="ECO:0000256" key="9">
    <source>
        <dbReference type="SAM" id="MobiDB-lite"/>
    </source>
</evidence>
<evidence type="ECO:0000259" key="11">
    <source>
        <dbReference type="PROSITE" id="PS50994"/>
    </source>
</evidence>
<keyword evidence="2" id="KW-0808">Transferase</keyword>
<evidence type="ECO:0000256" key="1">
    <source>
        <dbReference type="ARBA" id="ARBA00012493"/>
    </source>
</evidence>
<dbReference type="EMBL" id="CAJNRE010017907">
    <property type="protein sequence ID" value="CAF2158178.1"/>
    <property type="molecule type" value="Genomic_DNA"/>
</dbReference>
<dbReference type="GO" id="GO:0004519">
    <property type="term" value="F:endonuclease activity"/>
    <property type="evidence" value="ECO:0007669"/>
    <property type="project" value="UniProtKB-KW"/>
</dbReference>
<dbReference type="FunFam" id="1.10.340.70:FF:000001">
    <property type="entry name" value="Retrovirus-related Pol polyprotein from transposon gypsy-like Protein"/>
    <property type="match status" value="1"/>
</dbReference>
<dbReference type="GO" id="GO:0004190">
    <property type="term" value="F:aspartic-type endopeptidase activity"/>
    <property type="evidence" value="ECO:0007669"/>
    <property type="project" value="InterPro"/>
</dbReference>
<comment type="caution">
    <text evidence="12">The sequence shown here is derived from an EMBL/GenBank/DDBJ whole genome shotgun (WGS) entry which is preliminary data.</text>
</comment>
<evidence type="ECO:0000256" key="2">
    <source>
        <dbReference type="ARBA" id="ARBA00022679"/>
    </source>
</evidence>
<evidence type="ECO:0000313" key="12">
    <source>
        <dbReference type="EMBL" id="CAF2158178.1"/>
    </source>
</evidence>
<dbReference type="Gene3D" id="3.10.20.370">
    <property type="match status" value="1"/>
</dbReference>
<dbReference type="InterPro" id="IPR036875">
    <property type="entry name" value="Znf_CCHC_sf"/>
</dbReference>
<evidence type="ECO:0000256" key="4">
    <source>
        <dbReference type="ARBA" id="ARBA00022722"/>
    </source>
</evidence>
<dbReference type="Gene3D" id="3.30.420.10">
    <property type="entry name" value="Ribonuclease H-like superfamily/Ribonuclease H"/>
    <property type="match status" value="1"/>
</dbReference>
<organism evidence="12 13">
    <name type="scientific">Rotaria magnacalcarata</name>
    <dbReference type="NCBI Taxonomy" id="392030"/>
    <lineage>
        <taxon>Eukaryota</taxon>
        <taxon>Metazoa</taxon>
        <taxon>Spiralia</taxon>
        <taxon>Gnathifera</taxon>
        <taxon>Rotifera</taxon>
        <taxon>Eurotatoria</taxon>
        <taxon>Bdelloidea</taxon>
        <taxon>Philodinida</taxon>
        <taxon>Philodinidae</taxon>
        <taxon>Rotaria</taxon>
    </lineage>
</organism>
<dbReference type="CDD" id="cd00303">
    <property type="entry name" value="retropepsin_like"/>
    <property type="match status" value="1"/>
</dbReference>